<sequence length="126" mass="14721">MNLNDFIQIGINVRSAREEGALGFSTDFLSKKIEIQLGEEAFKNFAEGRKINKEEFNDEFPIRLSFEYNNCLFETIMTDETYNAEFKELYESQFIEEVSSDPIRPRGVSWNEIAMKEAGHKESDFR</sequence>
<dbReference type="AlphaFoldDB" id="A0A3D8PNQ7"/>
<comment type="caution">
    <text evidence="1">The sequence shown here is derived from an EMBL/GenBank/DDBJ whole genome shotgun (WGS) entry which is preliminary data.</text>
</comment>
<evidence type="ECO:0000313" key="2">
    <source>
        <dbReference type="Proteomes" id="UP000257143"/>
    </source>
</evidence>
<reference evidence="2" key="1">
    <citation type="submission" date="2017-11" db="EMBL/GenBank/DDBJ databases">
        <authorList>
            <person name="Zhu W."/>
        </authorList>
    </citation>
    <scope>NUCLEOTIDE SEQUENCE [LARGE SCALE GENOMIC DNA]</scope>
    <source>
        <strain evidence="2">CAU 1183</strain>
    </source>
</reference>
<dbReference type="EMBL" id="PIOC01000019">
    <property type="protein sequence ID" value="RDW17604.1"/>
    <property type="molecule type" value="Genomic_DNA"/>
</dbReference>
<dbReference type="OrthoDB" id="10013613at2"/>
<accession>A0A3D8PNQ7</accession>
<proteinExistence type="predicted"/>
<dbReference type="Proteomes" id="UP000257143">
    <property type="component" value="Unassembled WGS sequence"/>
</dbReference>
<dbReference type="RefSeq" id="WP_115773852.1">
    <property type="nucleotide sequence ID" value="NZ_PIOC01000019.1"/>
</dbReference>
<evidence type="ECO:0000313" key="1">
    <source>
        <dbReference type="EMBL" id="RDW17604.1"/>
    </source>
</evidence>
<keyword evidence="2" id="KW-1185">Reference proteome</keyword>
<organism evidence="1 2">
    <name type="scientific">Oceanobacillus arenosus</name>
    <dbReference type="NCBI Taxonomy" id="1229153"/>
    <lineage>
        <taxon>Bacteria</taxon>
        <taxon>Bacillati</taxon>
        <taxon>Bacillota</taxon>
        <taxon>Bacilli</taxon>
        <taxon>Bacillales</taxon>
        <taxon>Bacillaceae</taxon>
        <taxon>Oceanobacillus</taxon>
    </lineage>
</organism>
<gene>
    <name evidence="1" type="ORF">CWR48_13890</name>
</gene>
<name>A0A3D8PNQ7_9BACI</name>
<protein>
    <submittedName>
        <fullName evidence="1">Uncharacterized protein</fullName>
    </submittedName>
</protein>